<dbReference type="InterPro" id="IPR000838">
    <property type="entry name" value="RNA_pol_sigma70_ECF_CS"/>
</dbReference>
<dbReference type="InterPro" id="IPR014284">
    <property type="entry name" value="RNA_pol_sigma-70_dom"/>
</dbReference>
<keyword evidence="4 6" id="KW-0238">DNA-binding</keyword>
<keyword evidence="5 6" id="KW-0804">Transcription</keyword>
<gene>
    <name evidence="9" type="ORF">PGH26_08950</name>
</gene>
<comment type="similarity">
    <text evidence="1 6">Belongs to the sigma-70 factor family. ECF subfamily.</text>
</comment>
<organism evidence="9 10">
    <name type="scientific">Sporosarcina jeotgali</name>
    <dbReference type="NCBI Taxonomy" id="3020056"/>
    <lineage>
        <taxon>Bacteria</taxon>
        <taxon>Bacillati</taxon>
        <taxon>Bacillota</taxon>
        <taxon>Bacilli</taxon>
        <taxon>Bacillales</taxon>
        <taxon>Caryophanaceae</taxon>
        <taxon>Sporosarcina</taxon>
    </lineage>
</organism>
<dbReference type="SUPFAM" id="SSF88946">
    <property type="entry name" value="Sigma2 domain of RNA polymerase sigma factors"/>
    <property type="match status" value="1"/>
</dbReference>
<keyword evidence="2 6" id="KW-0805">Transcription regulation</keyword>
<dbReference type="Gene3D" id="1.10.10.10">
    <property type="entry name" value="Winged helix-like DNA-binding domain superfamily/Winged helix DNA-binding domain"/>
    <property type="match status" value="1"/>
</dbReference>
<name>A0ABZ0KS42_9BACL</name>
<sequence>MSSYKWFDNYFDAVYSYILLQVKHVQTAEDLAQETFIKVIAKEHQFKEQSSVKTWIFRIAYTTVISHFRKKHPLTHFIDLPSNCNLLDISAEKTALLNFQHKEFYEALGKLKPSYQQVITLRKVQEFSTKETAVILNCTESKVKMSLSRALAAFKEELEKGGFTIDTLVR</sequence>
<dbReference type="RefSeq" id="WP_323690737.1">
    <property type="nucleotide sequence ID" value="NZ_CP116341.1"/>
</dbReference>
<evidence type="ECO:0000256" key="5">
    <source>
        <dbReference type="ARBA" id="ARBA00023163"/>
    </source>
</evidence>
<accession>A0ABZ0KS42</accession>
<dbReference type="Pfam" id="PF04542">
    <property type="entry name" value="Sigma70_r2"/>
    <property type="match status" value="1"/>
</dbReference>
<evidence type="ECO:0000256" key="3">
    <source>
        <dbReference type="ARBA" id="ARBA00023082"/>
    </source>
</evidence>
<keyword evidence="3 6" id="KW-0731">Sigma factor</keyword>
<dbReference type="InterPro" id="IPR007627">
    <property type="entry name" value="RNA_pol_sigma70_r2"/>
</dbReference>
<dbReference type="Proteomes" id="UP001303532">
    <property type="component" value="Chromosome"/>
</dbReference>
<keyword evidence="10" id="KW-1185">Reference proteome</keyword>
<dbReference type="InterPro" id="IPR039425">
    <property type="entry name" value="RNA_pol_sigma-70-like"/>
</dbReference>
<protein>
    <recommendedName>
        <fullName evidence="6">RNA polymerase sigma factor</fullName>
    </recommendedName>
</protein>
<feature type="domain" description="RNA polymerase sigma-70 region 2" evidence="7">
    <location>
        <begin position="8"/>
        <end position="71"/>
    </location>
</feature>
<dbReference type="NCBIfam" id="TIGR02937">
    <property type="entry name" value="sigma70-ECF"/>
    <property type="match status" value="1"/>
</dbReference>
<proteinExistence type="inferred from homology"/>
<dbReference type="Pfam" id="PF08281">
    <property type="entry name" value="Sigma70_r4_2"/>
    <property type="match status" value="1"/>
</dbReference>
<dbReference type="Gene3D" id="1.10.1740.10">
    <property type="match status" value="1"/>
</dbReference>
<dbReference type="PANTHER" id="PTHR43133">
    <property type="entry name" value="RNA POLYMERASE ECF-TYPE SIGMA FACTO"/>
    <property type="match status" value="1"/>
</dbReference>
<dbReference type="PROSITE" id="PS01063">
    <property type="entry name" value="SIGMA70_ECF"/>
    <property type="match status" value="1"/>
</dbReference>
<evidence type="ECO:0000256" key="1">
    <source>
        <dbReference type="ARBA" id="ARBA00010641"/>
    </source>
</evidence>
<dbReference type="InterPro" id="IPR013324">
    <property type="entry name" value="RNA_pol_sigma_r3/r4-like"/>
</dbReference>
<reference evidence="9 10" key="1">
    <citation type="submission" date="2023-01" db="EMBL/GenBank/DDBJ databases">
        <title>Sporosarcina sp. nov., isolated from Korean tranditional fermented seafood 'Jeotgal'.</title>
        <authorList>
            <person name="Yang A.-I."/>
        </authorList>
    </citation>
    <scope>NUCLEOTIDE SEQUENCE [LARGE SCALE GENOMIC DNA]</scope>
    <source>
        <strain evidence="9 10">B2O-1</strain>
    </source>
</reference>
<dbReference type="CDD" id="cd06171">
    <property type="entry name" value="Sigma70_r4"/>
    <property type="match status" value="1"/>
</dbReference>
<dbReference type="SUPFAM" id="SSF88659">
    <property type="entry name" value="Sigma3 and sigma4 domains of RNA polymerase sigma factors"/>
    <property type="match status" value="1"/>
</dbReference>
<feature type="domain" description="RNA polymerase sigma factor 70 region 4 type 2" evidence="8">
    <location>
        <begin position="102"/>
        <end position="153"/>
    </location>
</feature>
<dbReference type="InterPro" id="IPR013325">
    <property type="entry name" value="RNA_pol_sigma_r2"/>
</dbReference>
<evidence type="ECO:0000313" key="9">
    <source>
        <dbReference type="EMBL" id="WOV83064.1"/>
    </source>
</evidence>
<dbReference type="InterPro" id="IPR036388">
    <property type="entry name" value="WH-like_DNA-bd_sf"/>
</dbReference>
<evidence type="ECO:0000256" key="4">
    <source>
        <dbReference type="ARBA" id="ARBA00023125"/>
    </source>
</evidence>
<evidence type="ECO:0000259" key="8">
    <source>
        <dbReference type="Pfam" id="PF08281"/>
    </source>
</evidence>
<dbReference type="InterPro" id="IPR013249">
    <property type="entry name" value="RNA_pol_sigma70_r4_t2"/>
</dbReference>
<evidence type="ECO:0000256" key="2">
    <source>
        <dbReference type="ARBA" id="ARBA00023015"/>
    </source>
</evidence>
<evidence type="ECO:0000259" key="7">
    <source>
        <dbReference type="Pfam" id="PF04542"/>
    </source>
</evidence>
<evidence type="ECO:0000256" key="6">
    <source>
        <dbReference type="RuleBase" id="RU000716"/>
    </source>
</evidence>
<dbReference type="PANTHER" id="PTHR43133:SF8">
    <property type="entry name" value="RNA POLYMERASE SIGMA FACTOR HI_1459-RELATED"/>
    <property type="match status" value="1"/>
</dbReference>
<evidence type="ECO:0000313" key="10">
    <source>
        <dbReference type="Proteomes" id="UP001303532"/>
    </source>
</evidence>
<dbReference type="EMBL" id="CP116341">
    <property type="protein sequence ID" value="WOV83064.1"/>
    <property type="molecule type" value="Genomic_DNA"/>
</dbReference>